<gene>
    <name evidence="14" type="ORF">TM35_000331160</name>
</gene>
<comment type="caution">
    <text evidence="14">The sequence shown here is derived from an EMBL/GenBank/DDBJ whole genome shotgun (WGS) entry which is preliminary data.</text>
</comment>
<evidence type="ECO:0000256" key="3">
    <source>
        <dbReference type="ARBA" id="ARBA00022692"/>
    </source>
</evidence>
<dbReference type="AlphaFoldDB" id="A0A1X0NNF3"/>
<dbReference type="GO" id="GO:0016020">
    <property type="term" value="C:membrane"/>
    <property type="evidence" value="ECO:0007669"/>
    <property type="project" value="UniProtKB-SubCell"/>
</dbReference>
<reference evidence="14 15" key="1">
    <citation type="submission" date="2017-03" db="EMBL/GenBank/DDBJ databases">
        <title>An alternative strategy for trypanosome survival in the mammalian bloodstream revealed through genome and transcriptome analysis of the ubiquitous bovine parasite Trypanosoma (Megatrypanum) theileri.</title>
        <authorList>
            <person name="Kelly S."/>
            <person name="Ivens A."/>
            <person name="Mott A."/>
            <person name="O'Neill E."/>
            <person name="Emms D."/>
            <person name="Macleod O."/>
            <person name="Voorheis P."/>
            <person name="Matthews J."/>
            <person name="Matthews K."/>
            <person name="Carrington M."/>
        </authorList>
    </citation>
    <scope>NUCLEOTIDE SEQUENCE [LARGE SCALE GENOMIC DNA]</scope>
    <source>
        <strain evidence="14">Edinburgh</strain>
    </source>
</reference>
<evidence type="ECO:0000256" key="8">
    <source>
        <dbReference type="ARBA" id="ARBA00022989"/>
    </source>
</evidence>
<accession>A0A1X0NNF3</accession>
<sequence>MKVSNFISLYNPRLSLLLLLLLLLLLCYAADISDAALQPAVALFDSEHTQILSVTKWREIDFGVRSSIGHGKRPAKVFALQTTIGISGNMKTVADSRGARDLFLIPYCSLSSDTASTGNINSCSLDDYEGYILLRFRGGWEGVFAASLWRDSTMNSNVMSAVHFFKAIANDSSLTFPFDLERSSSKVSSALSRRYELSENCGDFTDECFQGRYMTYTTSFKEIPLDRFTGRMIFHVGVEGGWNGPWTLRLQSTMLHDSSTYVDIVMVLVDKNGPLKWYLWLNSTFLGNVLLVVFCLVWVLCFIVGVKELGMRLSVLVPLNERYVTVLYEDIDDDDHQCISLYRIMLATQEIFLKILNQLFLLQCAFLNRLQCCCSWRWGQRRRRWMHDFTQPNSEDVVVENANNETGSREVEMENVALNPSSSGTNKNNNNDQTHEEEGIQQREERGERENDDDDDDDDDEILCRICRCSKPVEELFAPCSCDGSSKYVHKSCLEKWRTMTSNEEHKRVCAECKTPYVLMLERIPVSPDEFLNSPICVPACRAFVSRAAMMLLFVLLLWIGGYYLKFCMYLVTGLDDGVIWSSAHLYHWVLGLYYIIALCLNMHALEYVLRDFSESWQQMLILLISVAVVEIPLSYVGQIVLSWLLNRSWSFEVSYGLGIMVTAVLYVEVLPHLYEHLQSLLTVRVVVAPRTESVRNREIL</sequence>
<dbReference type="Pfam" id="PF12906">
    <property type="entry name" value="RINGv"/>
    <property type="match status" value="1"/>
</dbReference>
<dbReference type="GO" id="GO:0016740">
    <property type="term" value="F:transferase activity"/>
    <property type="evidence" value="ECO:0007669"/>
    <property type="project" value="UniProtKB-KW"/>
</dbReference>
<evidence type="ECO:0000256" key="12">
    <source>
        <dbReference type="SAM" id="SignalP"/>
    </source>
</evidence>
<keyword evidence="7" id="KW-0862">Zinc</keyword>
<evidence type="ECO:0000256" key="4">
    <source>
        <dbReference type="ARBA" id="ARBA00022723"/>
    </source>
</evidence>
<feature type="transmembrane region" description="Helical" evidence="11">
    <location>
        <begin position="654"/>
        <end position="675"/>
    </location>
</feature>
<feature type="signal peptide" evidence="12">
    <location>
        <begin position="1"/>
        <end position="29"/>
    </location>
</feature>
<evidence type="ECO:0000256" key="7">
    <source>
        <dbReference type="ARBA" id="ARBA00022833"/>
    </source>
</evidence>
<evidence type="ECO:0000259" key="13">
    <source>
        <dbReference type="PROSITE" id="PS51292"/>
    </source>
</evidence>
<dbReference type="EMBL" id="NBCO01000033">
    <property type="protein sequence ID" value="ORC85659.1"/>
    <property type="molecule type" value="Genomic_DNA"/>
</dbReference>
<keyword evidence="9 11" id="KW-0472">Membrane</keyword>
<feature type="chain" id="PRO_5012439459" description="RING-CH-type domain-containing protein" evidence="12">
    <location>
        <begin position="30"/>
        <end position="701"/>
    </location>
</feature>
<keyword evidence="8 11" id="KW-1133">Transmembrane helix</keyword>
<feature type="transmembrane region" description="Helical" evidence="11">
    <location>
        <begin position="277"/>
        <end position="304"/>
    </location>
</feature>
<keyword evidence="5" id="KW-0863">Zinc-finger</keyword>
<evidence type="ECO:0000256" key="6">
    <source>
        <dbReference type="ARBA" id="ARBA00022786"/>
    </source>
</evidence>
<evidence type="ECO:0000256" key="1">
    <source>
        <dbReference type="ARBA" id="ARBA00004141"/>
    </source>
</evidence>
<evidence type="ECO:0000256" key="2">
    <source>
        <dbReference type="ARBA" id="ARBA00022679"/>
    </source>
</evidence>
<keyword evidence="2" id="KW-0808">Transferase</keyword>
<evidence type="ECO:0000256" key="9">
    <source>
        <dbReference type="ARBA" id="ARBA00023136"/>
    </source>
</evidence>
<evidence type="ECO:0000313" key="15">
    <source>
        <dbReference type="Proteomes" id="UP000192257"/>
    </source>
</evidence>
<evidence type="ECO:0000256" key="10">
    <source>
        <dbReference type="SAM" id="MobiDB-lite"/>
    </source>
</evidence>
<evidence type="ECO:0000256" key="5">
    <source>
        <dbReference type="ARBA" id="ARBA00022771"/>
    </source>
</evidence>
<dbReference type="CDD" id="cd16495">
    <property type="entry name" value="RING_CH-C4HC3_MARCH"/>
    <property type="match status" value="1"/>
</dbReference>
<dbReference type="SUPFAM" id="SSF57850">
    <property type="entry name" value="RING/U-box"/>
    <property type="match status" value="1"/>
</dbReference>
<dbReference type="InterPro" id="IPR013083">
    <property type="entry name" value="Znf_RING/FYVE/PHD"/>
</dbReference>
<dbReference type="PROSITE" id="PS51292">
    <property type="entry name" value="ZF_RING_CH"/>
    <property type="match status" value="1"/>
</dbReference>
<evidence type="ECO:0000313" key="14">
    <source>
        <dbReference type="EMBL" id="ORC85659.1"/>
    </source>
</evidence>
<feature type="transmembrane region" description="Helical" evidence="11">
    <location>
        <begin position="586"/>
        <end position="609"/>
    </location>
</feature>
<dbReference type="Proteomes" id="UP000192257">
    <property type="component" value="Unassembled WGS sequence"/>
</dbReference>
<dbReference type="RefSeq" id="XP_028879725.1">
    <property type="nucleotide sequence ID" value="XM_029028872.1"/>
</dbReference>
<dbReference type="VEuPathDB" id="TriTrypDB:TM35_000331160"/>
<evidence type="ECO:0000256" key="11">
    <source>
        <dbReference type="SAM" id="Phobius"/>
    </source>
</evidence>
<dbReference type="InterPro" id="IPR011016">
    <property type="entry name" value="Znf_RING-CH"/>
</dbReference>
<name>A0A1X0NNF3_9TRYP</name>
<feature type="compositionally biased region" description="Polar residues" evidence="10">
    <location>
        <begin position="418"/>
        <end position="432"/>
    </location>
</feature>
<dbReference type="GeneID" id="39988652"/>
<feature type="region of interest" description="Disordered" evidence="10">
    <location>
        <begin position="396"/>
        <end position="458"/>
    </location>
</feature>
<proteinExistence type="predicted"/>
<feature type="transmembrane region" description="Helical" evidence="11">
    <location>
        <begin position="621"/>
        <end position="642"/>
    </location>
</feature>
<organism evidence="14 15">
    <name type="scientific">Trypanosoma theileri</name>
    <dbReference type="NCBI Taxonomy" id="67003"/>
    <lineage>
        <taxon>Eukaryota</taxon>
        <taxon>Discoba</taxon>
        <taxon>Euglenozoa</taxon>
        <taxon>Kinetoplastea</taxon>
        <taxon>Metakinetoplastina</taxon>
        <taxon>Trypanosomatida</taxon>
        <taxon>Trypanosomatidae</taxon>
        <taxon>Trypanosoma</taxon>
    </lineage>
</organism>
<comment type="subcellular location">
    <subcellularLocation>
        <location evidence="1">Membrane</location>
        <topology evidence="1">Multi-pass membrane protein</topology>
    </subcellularLocation>
</comment>
<dbReference type="Gene3D" id="3.30.40.10">
    <property type="entry name" value="Zinc/RING finger domain, C3HC4 (zinc finger)"/>
    <property type="match status" value="1"/>
</dbReference>
<keyword evidence="3 11" id="KW-0812">Transmembrane</keyword>
<keyword evidence="4" id="KW-0479">Metal-binding</keyword>
<keyword evidence="12" id="KW-0732">Signal</keyword>
<protein>
    <recommendedName>
        <fullName evidence="13">RING-CH-type domain-containing protein</fullName>
    </recommendedName>
</protein>
<dbReference type="SMART" id="SM00744">
    <property type="entry name" value="RINGv"/>
    <property type="match status" value="1"/>
</dbReference>
<feature type="domain" description="RING-CH-type" evidence="13">
    <location>
        <begin position="456"/>
        <end position="520"/>
    </location>
</feature>
<dbReference type="PANTHER" id="PTHR46065">
    <property type="entry name" value="E3 UBIQUITIN-PROTEIN LIGASE MARCH 2/3 FAMILY MEMBER"/>
    <property type="match status" value="1"/>
</dbReference>
<dbReference type="OrthoDB" id="264354at2759"/>
<keyword evidence="15" id="KW-1185">Reference proteome</keyword>
<dbReference type="STRING" id="67003.A0A1X0NNF3"/>
<feature type="compositionally biased region" description="Basic and acidic residues" evidence="10">
    <location>
        <begin position="433"/>
        <end position="449"/>
    </location>
</feature>
<keyword evidence="6" id="KW-0833">Ubl conjugation pathway</keyword>
<feature type="transmembrane region" description="Helical" evidence="11">
    <location>
        <begin position="548"/>
        <end position="566"/>
    </location>
</feature>
<dbReference type="GO" id="GO:0008270">
    <property type="term" value="F:zinc ion binding"/>
    <property type="evidence" value="ECO:0007669"/>
    <property type="project" value="UniProtKB-KW"/>
</dbReference>
<dbReference type="PANTHER" id="PTHR46065:SF3">
    <property type="entry name" value="FI20425P1"/>
    <property type="match status" value="1"/>
</dbReference>